<evidence type="ECO:0000313" key="8">
    <source>
        <dbReference type="Proteomes" id="UP000589292"/>
    </source>
</evidence>
<dbReference type="AlphaFoldDB" id="A0A7V8UA57"/>
<evidence type="ECO:0000256" key="1">
    <source>
        <dbReference type="ARBA" id="ARBA00001974"/>
    </source>
</evidence>
<comment type="caution">
    <text evidence="7">The sequence shown here is derived from an EMBL/GenBank/DDBJ whole genome shotgun (WGS) entry which is preliminary data.</text>
</comment>
<protein>
    <submittedName>
        <fullName evidence="7">FAD-binding protein</fullName>
    </submittedName>
</protein>
<dbReference type="InterPro" id="IPR036188">
    <property type="entry name" value="FAD/NAD-bd_sf"/>
</dbReference>
<comment type="cofactor">
    <cofactor evidence="1">
        <name>FAD</name>
        <dbReference type="ChEBI" id="CHEBI:57692"/>
    </cofactor>
</comment>
<keyword evidence="3" id="KW-0274">FAD</keyword>
<keyword evidence="8" id="KW-1185">Reference proteome</keyword>
<proteinExistence type="predicted"/>
<keyword evidence="5" id="KW-0503">Monooxygenase</keyword>
<reference evidence="7 8" key="1">
    <citation type="journal article" date="1994" name="Int. J. Syst. Bacteriol.">
        <title>Phylogenetic positions of novel aerobic, bacteriochlorophyll a-containing bacteria and description of Roseococcus thiosulfatophilus gen. nov., sp. nov., Erythromicrobium ramosum gen. nov., sp. nov., and Erythrobacter litoralis sp. nov.</title>
        <authorList>
            <person name="Yurkov V."/>
            <person name="Stackebrandt E."/>
            <person name="Holmes A."/>
            <person name="Fuerst J.A."/>
            <person name="Hugenholtz P."/>
            <person name="Golecki J."/>
            <person name="Gad'on N."/>
            <person name="Gorlenko V.M."/>
            <person name="Kompantseva E.I."/>
            <person name="Drews G."/>
        </authorList>
    </citation>
    <scope>NUCLEOTIDE SEQUENCE [LARGE SCALE GENOMIC DNA]</scope>
    <source>
        <strain evidence="7 8">KR-99</strain>
    </source>
</reference>
<evidence type="ECO:0000256" key="5">
    <source>
        <dbReference type="ARBA" id="ARBA00023033"/>
    </source>
</evidence>
<dbReference type="RefSeq" id="WP_181268464.1">
    <property type="nucleotide sequence ID" value="NZ_BAAAGB010000002.1"/>
</dbReference>
<keyword evidence="2" id="KW-0285">Flavoprotein</keyword>
<evidence type="ECO:0000259" key="6">
    <source>
        <dbReference type="Pfam" id="PF01494"/>
    </source>
</evidence>
<dbReference type="Proteomes" id="UP000589292">
    <property type="component" value="Unassembled WGS sequence"/>
</dbReference>
<dbReference type="Pfam" id="PF01494">
    <property type="entry name" value="FAD_binding_3"/>
    <property type="match status" value="1"/>
</dbReference>
<evidence type="ECO:0000256" key="3">
    <source>
        <dbReference type="ARBA" id="ARBA00022827"/>
    </source>
</evidence>
<name>A0A7V8UA57_9SPHN</name>
<dbReference type="PANTHER" id="PTHR13789">
    <property type="entry name" value="MONOOXYGENASE"/>
    <property type="match status" value="1"/>
</dbReference>
<dbReference type="SUPFAM" id="SSF51905">
    <property type="entry name" value="FAD/NAD(P)-binding domain"/>
    <property type="match status" value="1"/>
</dbReference>
<evidence type="ECO:0000256" key="4">
    <source>
        <dbReference type="ARBA" id="ARBA00023002"/>
    </source>
</evidence>
<dbReference type="InterPro" id="IPR002938">
    <property type="entry name" value="FAD-bd"/>
</dbReference>
<dbReference type="PANTHER" id="PTHR13789:SF318">
    <property type="entry name" value="GERANYLGERANYL DIPHOSPHATE REDUCTASE"/>
    <property type="match status" value="1"/>
</dbReference>
<dbReference type="SUPFAM" id="SSF54373">
    <property type="entry name" value="FAD-linked reductases, C-terminal domain"/>
    <property type="match status" value="1"/>
</dbReference>
<dbReference type="Gene3D" id="3.50.50.60">
    <property type="entry name" value="FAD/NAD(P)-binding domain"/>
    <property type="match status" value="1"/>
</dbReference>
<accession>A0A7V8UA57</accession>
<keyword evidence="4" id="KW-0560">Oxidoreductase</keyword>
<evidence type="ECO:0000256" key="2">
    <source>
        <dbReference type="ARBA" id="ARBA00022630"/>
    </source>
</evidence>
<organism evidence="7 8">
    <name type="scientific">Sphingomonas ursincola</name>
    <dbReference type="NCBI Taxonomy" id="56361"/>
    <lineage>
        <taxon>Bacteria</taxon>
        <taxon>Pseudomonadati</taxon>
        <taxon>Pseudomonadota</taxon>
        <taxon>Alphaproteobacteria</taxon>
        <taxon>Sphingomonadales</taxon>
        <taxon>Sphingomonadaceae</taxon>
        <taxon>Sphingomonas</taxon>
    </lineage>
</organism>
<dbReference type="EMBL" id="VDES01000004">
    <property type="protein sequence ID" value="MBA1376055.1"/>
    <property type="molecule type" value="Genomic_DNA"/>
</dbReference>
<sequence length="399" mass="42323">MRILIAGAGIAGLAAALALARKGHDVRIIEQAPALEEVGAGLQLGPNAMRVLDALGIGEAVAAAGQSPAAITLRDGRSAREILKVPLGDAARRRWGAAYVTLHRADLVAILAEALEQAGPGALNLGTELATIDNRADGVAVTTASGETLTANLLIGADGVRSAVRAHLFGPETPRFTGHVAWRALVRINPADPAAPPPGVGAWLGPRRHAVTYRIRPNLVNLVAVTEQSDWREEGWNLPGDADRLCADFAGWSALAPLLARVERPLRWALFDRKPMRAWHRNRALLIGDACHPMLPFLAQGAAMGIEDGYALAELLPLEGEAIEPALSRFFALRQPRTARIQAMARSNGVDFHEGNPLATLAMRLPLGRAASARPDAVMARWDWLYGGGPLSVHSGILA</sequence>
<dbReference type="PRINTS" id="PR00420">
    <property type="entry name" value="RNGMNOXGNASE"/>
</dbReference>
<dbReference type="GO" id="GO:0071949">
    <property type="term" value="F:FAD binding"/>
    <property type="evidence" value="ECO:0007669"/>
    <property type="project" value="InterPro"/>
</dbReference>
<evidence type="ECO:0000313" key="7">
    <source>
        <dbReference type="EMBL" id="MBA1376055.1"/>
    </source>
</evidence>
<feature type="domain" description="FAD-binding" evidence="6">
    <location>
        <begin position="3"/>
        <end position="340"/>
    </location>
</feature>
<dbReference type="InterPro" id="IPR050493">
    <property type="entry name" value="FAD-dep_Monooxygenase_BioMet"/>
</dbReference>
<gene>
    <name evidence="7" type="ORF">FG486_17065</name>
</gene>
<dbReference type="GO" id="GO:0004497">
    <property type="term" value="F:monooxygenase activity"/>
    <property type="evidence" value="ECO:0007669"/>
    <property type="project" value="UniProtKB-KW"/>
</dbReference>